<dbReference type="Proteomes" id="UP001174136">
    <property type="component" value="Unassembled WGS sequence"/>
</dbReference>
<accession>A0AA47NCF0</accession>
<sequence length="131" mass="14525">MLPVQELLLKPELEDVVPSMDAPSTAAPREMDPRGGGPQDPPPVRGEREPPVGDVGLQHLRRAHRLRCKVNCEAGFYNPSKGDLEHTSSKFQVLVNMDHFEFLGWKEDSYGSVPPHAVRTCPDVDIFVGNN</sequence>
<reference evidence="2" key="1">
    <citation type="journal article" date="2023" name="Front. Mar. Sci.">
        <title>A new Merluccius polli reference genome to investigate the effects of global change in West African waters.</title>
        <authorList>
            <person name="Mateo J.L."/>
            <person name="Blanco-Fernandez C."/>
            <person name="Garcia-Vazquez E."/>
            <person name="Machado-Schiaffino G."/>
        </authorList>
    </citation>
    <scope>NUCLEOTIDE SEQUENCE</scope>
    <source>
        <strain evidence="2">C29</strain>
        <tissue evidence="2">Fin</tissue>
    </source>
</reference>
<comment type="caution">
    <text evidence="2">The sequence shown here is derived from an EMBL/GenBank/DDBJ whole genome shotgun (WGS) entry which is preliminary data.</text>
</comment>
<evidence type="ECO:0000313" key="3">
    <source>
        <dbReference type="Proteomes" id="UP001174136"/>
    </source>
</evidence>
<protein>
    <submittedName>
        <fullName evidence="2">Natterin-1</fullName>
    </submittedName>
</protein>
<evidence type="ECO:0000313" key="2">
    <source>
        <dbReference type="EMBL" id="KAK0156493.1"/>
    </source>
</evidence>
<keyword evidence="3" id="KW-1185">Reference proteome</keyword>
<feature type="region of interest" description="Disordered" evidence="1">
    <location>
        <begin position="13"/>
        <end position="54"/>
    </location>
</feature>
<proteinExistence type="predicted"/>
<organism evidence="2 3">
    <name type="scientific">Merluccius polli</name>
    <name type="common">Benguela hake</name>
    <name type="synonym">Merluccius cadenati</name>
    <dbReference type="NCBI Taxonomy" id="89951"/>
    <lineage>
        <taxon>Eukaryota</taxon>
        <taxon>Metazoa</taxon>
        <taxon>Chordata</taxon>
        <taxon>Craniata</taxon>
        <taxon>Vertebrata</taxon>
        <taxon>Euteleostomi</taxon>
        <taxon>Actinopterygii</taxon>
        <taxon>Neopterygii</taxon>
        <taxon>Teleostei</taxon>
        <taxon>Neoteleostei</taxon>
        <taxon>Acanthomorphata</taxon>
        <taxon>Zeiogadaria</taxon>
        <taxon>Gadariae</taxon>
        <taxon>Gadiformes</taxon>
        <taxon>Gadoidei</taxon>
        <taxon>Merlucciidae</taxon>
        <taxon>Merluccius</taxon>
    </lineage>
</organism>
<evidence type="ECO:0000256" key="1">
    <source>
        <dbReference type="SAM" id="MobiDB-lite"/>
    </source>
</evidence>
<dbReference type="AlphaFoldDB" id="A0AA47NCF0"/>
<name>A0AA47NCF0_MERPO</name>
<gene>
    <name evidence="2" type="primary">NATT1</name>
    <name evidence="2" type="ORF">N1851_000209</name>
</gene>
<dbReference type="EMBL" id="JAOPHQ010000005">
    <property type="protein sequence ID" value="KAK0156493.1"/>
    <property type="molecule type" value="Genomic_DNA"/>
</dbReference>